<proteinExistence type="predicted"/>
<sequence>ARIIVQTKDQDLSSKIEKEWQQGDINPQHSSIEVNYITTGCVVIWVKVDIPLFLDIRKFYSELDNLVNDIFKKYAVNLPLYCVQVYDIATGYVDNLTDTFSCGDCKLKCNTLDNFISHKKTRCFQHVFSENDLSLPMDIRFNQTVGFHENVESNSFVNLELRNLYAKSFVNEMPTKQPFTNRTTGTLSDSMDLVHHYDRSTCPVHAVYIV</sequence>
<gene>
    <name evidence="1" type="ORF">MGAL_10B013750</name>
</gene>
<evidence type="ECO:0000313" key="2">
    <source>
        <dbReference type="Proteomes" id="UP000596742"/>
    </source>
</evidence>
<dbReference type="Proteomes" id="UP000596742">
    <property type="component" value="Unassembled WGS sequence"/>
</dbReference>
<evidence type="ECO:0000313" key="1">
    <source>
        <dbReference type="EMBL" id="VDI17140.1"/>
    </source>
</evidence>
<dbReference type="OrthoDB" id="6138682at2759"/>
<accession>A0A8B6DD56</accession>
<comment type="caution">
    <text evidence="1">The sequence shown here is derived from an EMBL/GenBank/DDBJ whole genome shotgun (WGS) entry which is preliminary data.</text>
</comment>
<protein>
    <submittedName>
        <fullName evidence="1">Uncharacterized protein</fullName>
    </submittedName>
</protein>
<feature type="non-terminal residue" evidence="1">
    <location>
        <position position="1"/>
    </location>
</feature>
<dbReference type="AlphaFoldDB" id="A0A8B6DD56"/>
<name>A0A8B6DD56_MYTGA</name>
<dbReference type="EMBL" id="UYJE01003173">
    <property type="protein sequence ID" value="VDI17140.1"/>
    <property type="molecule type" value="Genomic_DNA"/>
</dbReference>
<reference evidence="1" key="1">
    <citation type="submission" date="2018-11" db="EMBL/GenBank/DDBJ databases">
        <authorList>
            <person name="Alioto T."/>
            <person name="Alioto T."/>
        </authorList>
    </citation>
    <scope>NUCLEOTIDE SEQUENCE</scope>
</reference>
<keyword evidence="2" id="KW-1185">Reference proteome</keyword>
<organism evidence="1 2">
    <name type="scientific">Mytilus galloprovincialis</name>
    <name type="common">Mediterranean mussel</name>
    <dbReference type="NCBI Taxonomy" id="29158"/>
    <lineage>
        <taxon>Eukaryota</taxon>
        <taxon>Metazoa</taxon>
        <taxon>Spiralia</taxon>
        <taxon>Lophotrochozoa</taxon>
        <taxon>Mollusca</taxon>
        <taxon>Bivalvia</taxon>
        <taxon>Autobranchia</taxon>
        <taxon>Pteriomorphia</taxon>
        <taxon>Mytilida</taxon>
        <taxon>Mytiloidea</taxon>
        <taxon>Mytilidae</taxon>
        <taxon>Mytilinae</taxon>
        <taxon>Mytilus</taxon>
    </lineage>
</organism>